<dbReference type="SUPFAM" id="SSF53335">
    <property type="entry name" value="S-adenosyl-L-methionine-dependent methyltransferases"/>
    <property type="match status" value="1"/>
</dbReference>
<dbReference type="EMBL" id="CP003060">
    <property type="protein sequence ID" value="AEP31383.1"/>
    <property type="molecule type" value="Genomic_DNA"/>
</dbReference>
<dbReference type="PANTHER" id="PTHR43861">
    <property type="entry name" value="TRANS-ACONITATE 2-METHYLTRANSFERASE-RELATED"/>
    <property type="match status" value="1"/>
</dbReference>
<dbReference type="Pfam" id="PF13489">
    <property type="entry name" value="Methyltransf_23"/>
    <property type="match status" value="1"/>
</dbReference>
<evidence type="ECO:0000256" key="1">
    <source>
        <dbReference type="ARBA" id="ARBA00022679"/>
    </source>
</evidence>
<dbReference type="GO" id="GO:0008168">
    <property type="term" value="F:methyltransferase activity"/>
    <property type="evidence" value="ECO:0007669"/>
    <property type="project" value="UniProtKB-KW"/>
</dbReference>
<dbReference type="GO" id="GO:0032259">
    <property type="term" value="P:methylation"/>
    <property type="evidence" value="ECO:0007669"/>
    <property type="project" value="UniProtKB-KW"/>
</dbReference>
<dbReference type="CDD" id="cd02440">
    <property type="entry name" value="AdoMet_MTases"/>
    <property type="match status" value="1"/>
</dbReference>
<dbReference type="AlphaFoldDB" id="G4QEA9"/>
<dbReference type="PANTHER" id="PTHR43861:SF3">
    <property type="entry name" value="PUTATIVE (AFU_ORTHOLOGUE AFUA_2G14390)-RELATED"/>
    <property type="match status" value="1"/>
</dbReference>
<dbReference type="InterPro" id="IPR029063">
    <property type="entry name" value="SAM-dependent_MTases_sf"/>
</dbReference>
<keyword evidence="1 2" id="KW-0808">Transferase</keyword>
<evidence type="ECO:0000313" key="3">
    <source>
        <dbReference type="Proteomes" id="UP000009282"/>
    </source>
</evidence>
<dbReference type="KEGG" id="gni:GNIT_3289"/>
<reference evidence="2 3" key="1">
    <citation type="journal article" date="2011" name="J. Bacteriol.">
        <title>Complete genome sequence of seawater bacterium Glaciecola nitratireducens FR1064T.</title>
        <authorList>
            <person name="Bian F."/>
            <person name="Qin Q.L."/>
            <person name="Xie B.B."/>
            <person name="Shu Y.L."/>
            <person name="Zhang X.Y."/>
            <person name="Yu Y."/>
            <person name="Chen B."/>
            <person name="Chen X.L."/>
            <person name="Zhou B.C."/>
            <person name="Zhang Y.Z."/>
        </authorList>
    </citation>
    <scope>NUCLEOTIDE SEQUENCE [LARGE SCALE GENOMIC DNA]</scope>
    <source>
        <strain evidence="3">JCM 12485 / KCTC 12276 / FR1064</strain>
    </source>
</reference>
<dbReference type="STRING" id="1085623.GNIT_3289"/>
<dbReference type="OrthoDB" id="9791837at2"/>
<protein>
    <submittedName>
        <fullName evidence="2">Methyltransferase</fullName>
    </submittedName>
</protein>
<gene>
    <name evidence="2" type="ordered locus">GNIT_3289</name>
</gene>
<name>G4QEA9_GLANF</name>
<dbReference type="HOGENOM" id="CLU_037990_1_2_6"/>
<accession>G4QEA9</accession>
<keyword evidence="2" id="KW-0489">Methyltransferase</keyword>
<proteinExistence type="predicted"/>
<dbReference type="eggNOG" id="COG4976">
    <property type="taxonomic scope" value="Bacteria"/>
</dbReference>
<organism evidence="2 3">
    <name type="scientific">Glaciecola nitratireducens (strain JCM 12485 / KCTC 12276 / FR1064)</name>
    <dbReference type="NCBI Taxonomy" id="1085623"/>
    <lineage>
        <taxon>Bacteria</taxon>
        <taxon>Pseudomonadati</taxon>
        <taxon>Pseudomonadota</taxon>
        <taxon>Gammaproteobacteria</taxon>
        <taxon>Alteromonadales</taxon>
        <taxon>Alteromonadaceae</taxon>
        <taxon>Brumicola</taxon>
    </lineage>
</organism>
<sequence>MSKDHFSIKAKQYDDSPKRVQNVTNIANTIKHAIDFSSDMRVMDFGSGTGLLLERIAPMVKEITAIDISESMMKQLIAKQDTLACKLQTLKLDLESNDIDQKFNGIISSMTMHHIKDVAAMFIKFFALLSPRGFIAIADIDTEDGSFHDEDTGVHHHGFDRDWIMQQAEIAGFENLKIETASEMSKPQGDYSVFLLTGFRAK</sequence>
<dbReference type="RefSeq" id="WP_014110254.1">
    <property type="nucleotide sequence ID" value="NC_016041.1"/>
</dbReference>
<dbReference type="Gene3D" id="3.40.50.150">
    <property type="entry name" value="Vaccinia Virus protein VP39"/>
    <property type="match status" value="1"/>
</dbReference>
<keyword evidence="3" id="KW-1185">Reference proteome</keyword>
<dbReference type="Proteomes" id="UP000009282">
    <property type="component" value="Chromosome"/>
</dbReference>
<evidence type="ECO:0000313" key="2">
    <source>
        <dbReference type="EMBL" id="AEP31383.1"/>
    </source>
</evidence>